<dbReference type="Proteomes" id="UP001052739">
    <property type="component" value="Unassembled WGS sequence"/>
</dbReference>
<proteinExistence type="predicted"/>
<organism evidence="1 2">
    <name type="scientific">Streptomyces hydrogenans</name>
    <dbReference type="NCBI Taxonomy" id="1873719"/>
    <lineage>
        <taxon>Bacteria</taxon>
        <taxon>Bacillati</taxon>
        <taxon>Actinomycetota</taxon>
        <taxon>Actinomycetes</taxon>
        <taxon>Kitasatosporales</taxon>
        <taxon>Streptomycetaceae</taxon>
        <taxon>Streptomyces</taxon>
    </lineage>
</organism>
<protein>
    <submittedName>
        <fullName evidence="1">Uncharacterized protein</fullName>
    </submittedName>
</protein>
<gene>
    <name evidence="1" type="ORF">Shyd_14250</name>
</gene>
<name>A0ABQ3P4V7_9ACTN</name>
<evidence type="ECO:0000313" key="2">
    <source>
        <dbReference type="Proteomes" id="UP001052739"/>
    </source>
</evidence>
<reference evidence="1" key="1">
    <citation type="submission" date="2024-05" db="EMBL/GenBank/DDBJ databases">
        <title>Whole genome shotgun sequence of Streptomyces hydrogenans NBRC 13475.</title>
        <authorList>
            <person name="Komaki H."/>
            <person name="Tamura T."/>
        </authorList>
    </citation>
    <scope>NUCLEOTIDE SEQUENCE</scope>
    <source>
        <strain evidence="1">NBRC 13475</strain>
    </source>
</reference>
<accession>A0ABQ3P4V7</accession>
<keyword evidence="2" id="KW-1185">Reference proteome</keyword>
<dbReference type="EMBL" id="BNDW01000004">
    <property type="protein sequence ID" value="GHI20054.1"/>
    <property type="molecule type" value="Genomic_DNA"/>
</dbReference>
<sequence>MRRAAREHRGMYLVHVWLCRAVEGAPPRELAEEFRAAAAPDEGVEHAVAHHVSGRETVVGLFLRLDGLAAAERAAAAVCARVLDRHAAWGFAAVSCEAVLIMPVPEP</sequence>
<evidence type="ECO:0000313" key="1">
    <source>
        <dbReference type="EMBL" id="GHI20054.1"/>
    </source>
</evidence>
<comment type="caution">
    <text evidence="1">The sequence shown here is derived from an EMBL/GenBank/DDBJ whole genome shotgun (WGS) entry which is preliminary data.</text>
</comment>